<dbReference type="SMART" id="SM00060">
    <property type="entry name" value="FN3"/>
    <property type="match status" value="1"/>
</dbReference>
<dbReference type="Proteomes" id="UP001469365">
    <property type="component" value="Unassembled WGS sequence"/>
</dbReference>
<dbReference type="PROSITE" id="PS50853">
    <property type="entry name" value="FN3"/>
    <property type="match status" value="1"/>
</dbReference>
<evidence type="ECO:0000313" key="5">
    <source>
        <dbReference type="EMBL" id="MEK8129014.1"/>
    </source>
</evidence>
<dbReference type="SUPFAM" id="SSF49265">
    <property type="entry name" value="Fibronectin type III"/>
    <property type="match status" value="1"/>
</dbReference>
<comment type="caution">
    <text evidence="5">The sequence shown here is derived from an EMBL/GenBank/DDBJ whole genome shotgun (WGS) entry which is preliminary data.</text>
</comment>
<dbReference type="InterPro" id="IPR013783">
    <property type="entry name" value="Ig-like_fold"/>
</dbReference>
<feature type="domain" description="SLH" evidence="4">
    <location>
        <begin position="1209"/>
        <end position="1273"/>
    </location>
</feature>
<feature type="domain" description="Fibronectin type-III" evidence="3">
    <location>
        <begin position="691"/>
        <end position="780"/>
    </location>
</feature>
<keyword evidence="6" id="KW-1185">Reference proteome</keyword>
<dbReference type="Gene3D" id="2.60.40.10">
    <property type="entry name" value="Immunoglobulins"/>
    <property type="match status" value="1"/>
</dbReference>
<dbReference type="RefSeq" id="WP_341416114.1">
    <property type="nucleotide sequence ID" value="NZ_JBBPCC010000008.1"/>
</dbReference>
<dbReference type="PROSITE" id="PS51272">
    <property type="entry name" value="SLH"/>
    <property type="match status" value="3"/>
</dbReference>
<reference evidence="5 6" key="1">
    <citation type="submission" date="2024-04" db="EMBL/GenBank/DDBJ databases">
        <title>draft genome sequnece of Paenibacillus filicis.</title>
        <authorList>
            <person name="Kim D.-U."/>
        </authorList>
    </citation>
    <scope>NUCLEOTIDE SEQUENCE [LARGE SCALE GENOMIC DNA]</scope>
    <source>
        <strain evidence="5 6">KACC14197</strain>
    </source>
</reference>
<dbReference type="InterPro" id="IPR051465">
    <property type="entry name" value="Cell_Envelope_Struct_Comp"/>
</dbReference>
<protein>
    <submittedName>
        <fullName evidence="5">InlB B-repeat-containing protein</fullName>
    </submittedName>
</protein>
<dbReference type="Gene3D" id="2.60.40.4270">
    <property type="entry name" value="Listeria-Bacteroides repeat domain"/>
    <property type="match status" value="5"/>
</dbReference>
<dbReference type="PANTHER" id="PTHR43308:SF1">
    <property type="entry name" value="OUTER MEMBRANE PROTEIN ALPHA"/>
    <property type="match status" value="1"/>
</dbReference>
<dbReference type="InterPro" id="IPR001119">
    <property type="entry name" value="SLH_dom"/>
</dbReference>
<evidence type="ECO:0000259" key="4">
    <source>
        <dbReference type="PROSITE" id="PS51272"/>
    </source>
</evidence>
<dbReference type="SUPFAM" id="SSF50939">
    <property type="entry name" value="Sialidases"/>
    <property type="match status" value="1"/>
</dbReference>
<dbReference type="Pfam" id="PF00395">
    <property type="entry name" value="SLH"/>
    <property type="match status" value="3"/>
</dbReference>
<evidence type="ECO:0000259" key="3">
    <source>
        <dbReference type="PROSITE" id="PS50853"/>
    </source>
</evidence>
<evidence type="ECO:0000256" key="1">
    <source>
        <dbReference type="ARBA" id="ARBA00004196"/>
    </source>
</evidence>
<proteinExistence type="predicted"/>
<dbReference type="PANTHER" id="PTHR43308">
    <property type="entry name" value="OUTER MEMBRANE PROTEIN ALPHA-RELATED"/>
    <property type="match status" value="1"/>
</dbReference>
<organism evidence="5 6">
    <name type="scientific">Paenibacillus filicis</name>
    <dbReference type="NCBI Taxonomy" id="669464"/>
    <lineage>
        <taxon>Bacteria</taxon>
        <taxon>Bacillati</taxon>
        <taxon>Bacillota</taxon>
        <taxon>Bacilli</taxon>
        <taxon>Bacillales</taxon>
        <taxon>Paenibacillaceae</taxon>
        <taxon>Paenibacillus</taxon>
    </lineage>
</organism>
<dbReference type="InterPro" id="IPR036278">
    <property type="entry name" value="Sialidase_sf"/>
</dbReference>
<dbReference type="InterPro" id="IPR013378">
    <property type="entry name" value="InlB-like_B-rpt"/>
</dbReference>
<dbReference type="CDD" id="cd00063">
    <property type="entry name" value="FN3"/>
    <property type="match status" value="1"/>
</dbReference>
<keyword evidence="2" id="KW-0732">Signal</keyword>
<name>A0ABU9DJR0_9BACL</name>
<dbReference type="EMBL" id="JBBPCC010000008">
    <property type="protein sequence ID" value="MEK8129014.1"/>
    <property type="molecule type" value="Genomic_DNA"/>
</dbReference>
<dbReference type="Pfam" id="PF00041">
    <property type="entry name" value="fn3"/>
    <property type="match status" value="1"/>
</dbReference>
<dbReference type="InterPro" id="IPR042229">
    <property type="entry name" value="Listeria/Bacterioides_rpt_sf"/>
</dbReference>
<dbReference type="NCBIfam" id="TIGR02543">
    <property type="entry name" value="List_Bact_rpt"/>
    <property type="match status" value="5"/>
</dbReference>
<dbReference type="InterPro" id="IPR036116">
    <property type="entry name" value="FN3_sf"/>
</dbReference>
<gene>
    <name evidence="5" type="ORF">WMW72_14010</name>
</gene>
<dbReference type="InterPro" id="IPR003961">
    <property type="entry name" value="FN3_dom"/>
</dbReference>
<evidence type="ECO:0000256" key="2">
    <source>
        <dbReference type="SAM" id="SignalP"/>
    </source>
</evidence>
<dbReference type="Pfam" id="PF09479">
    <property type="entry name" value="Flg_new"/>
    <property type="match status" value="5"/>
</dbReference>
<feature type="chain" id="PRO_5045806186" evidence="2">
    <location>
        <begin position="25"/>
        <end position="1434"/>
    </location>
</feature>
<sequence>MSILTVITLFISSLGLLAPNPAKAASTEDTYAWIQTATTGLSAITYGNGLYVGIQPLTGLIYTSTDLVTWTQRDVSNQTTKRLNTVKFLNGKFYAATTRDDNKAGAIFIYSNDGINWSAGSSSPAPSFTDYAFSSFAYGNNRYLVTSSNNGGVVGSSNGTVWSKTNSGYGYFYDVKYVGNRFIVAGYTNTGGSSGIVRQSTDNTGTNWGPEVRVEGTTALNGLASNGSQIIAVGSGGKIVRTDATSPDLPTVAVASPVTANLAKVAYDSSNGGLYAAVGTNNTAITSKDGLSWTKETIVNTLDASPANYTDVVYGADTFVAVASSGVYKRNLAYTVNFDSNGGTAVSSQIIPTNKTATQPPAPSKTGYTFAGWYTDRETTLSFDFAATAITSDITLYAKWTVNSYSVTFNSNGGSAVSAQSVNYNDFAQEPAAPTKEGHQFAGWYANEGLTTSFNFEATKITSNTVLYAKWTVNSYSVTFNSNGGTAVSAQSVNYNGYAQEPAAPTREGYRFAGWYANEGLTTAFNFAATKITSNTMVYANWTVNSYSVTFNSNGGTAVSPQSVNYNGYAQEPAAPTREGYRFAGWYANESLTTVFNFPATKITSNTVVYAKWTINSYAVTFNSNGGTAITPQSVNYNGYAQEPAAPTREGYQFAGWYTTASLTTAFNFAATKITSNTVLYANWTLLPLAAPAHVSAKAGDQQATIAWSAVAGATEYRVYQGEASQAYADIPVATVTGTTYNYNVVNLTNGTTYYFAIKAVNTVTSSVYSDEVAVTPAATVLPGLTAVSVSSDNPNPAFAKAGDTATLTFTANKALNGLPVVKIGVHPADVASVGNSVYKAQYTFSGSEAAGIVSFTIDFTDATGIVGDTVTSTTDGSSVIFDNTPPSGTLVINGGASSTFAADVTLTVTSTDGSGSGQIQMRFSNDNADWSAWETAAETKAWTLTDGNGTKTVYLALKDAAGNVTTQAITAIIELKTAPAPSNSSDSGGSSSKDESIAVNVESASGGNKTVVSTVIIIRSTDSNGQKKDSVVFTPEQVAKTVEQLAAAGTSTARIVIPDTKDEVSETNIKIPQDSTALLAKSSVGLEFVKNNVKIEVPGDSLQEFKDDIYFRLVPVKEEDKRKEIEQRARTEQAAQLTTGSHHAVVIGRPMSIDTNLQSRPVTLTLPLGKTSLTQQQLEDLGVFIEHSDGTKEFVQGKIVTFDESGQLGIRFSVDKFSTFTVVHIENWNTKAETHQAFISGYADGWFKPDARITRAEIAAIAAKALNKEMKPSSVSFTDVLAGHWAKAAIDRVTKMGLMEGYPDGSFKPEQTITRAELASLVARLNSDTASSSVGSFSDVDGHWAQKAIESVKGAGIINGYPDGTFRPEAELTRAEAVTMISKLLGRGPLSGAAPKWTDVPASHWAFGYIQEASVDHTVGKKTDEGELFVPAP</sequence>
<feature type="domain" description="SLH" evidence="4">
    <location>
        <begin position="1333"/>
        <end position="1396"/>
    </location>
</feature>
<evidence type="ECO:0000313" key="6">
    <source>
        <dbReference type="Proteomes" id="UP001469365"/>
    </source>
</evidence>
<feature type="domain" description="SLH" evidence="4">
    <location>
        <begin position="1274"/>
        <end position="1332"/>
    </location>
</feature>
<feature type="signal peptide" evidence="2">
    <location>
        <begin position="1"/>
        <end position="24"/>
    </location>
</feature>
<accession>A0ABU9DJR0</accession>
<comment type="subcellular location">
    <subcellularLocation>
        <location evidence="1">Cell envelope</location>
    </subcellularLocation>
</comment>